<reference evidence="1 2" key="1">
    <citation type="submission" date="2014-04" db="EMBL/GenBank/DDBJ databases">
        <authorList>
            <consortium name="DOE Joint Genome Institute"/>
            <person name="Kuo A."/>
            <person name="Kohler A."/>
            <person name="Nagy L.G."/>
            <person name="Floudas D."/>
            <person name="Copeland A."/>
            <person name="Barry K.W."/>
            <person name="Cichocki N."/>
            <person name="Veneault-Fourrey C."/>
            <person name="LaButti K."/>
            <person name="Lindquist E.A."/>
            <person name="Lipzen A."/>
            <person name="Lundell T."/>
            <person name="Morin E."/>
            <person name="Murat C."/>
            <person name="Sun H."/>
            <person name="Tunlid A."/>
            <person name="Henrissat B."/>
            <person name="Grigoriev I.V."/>
            <person name="Hibbett D.S."/>
            <person name="Martin F."/>
            <person name="Nordberg H.P."/>
            <person name="Cantor M.N."/>
            <person name="Hua S.X."/>
        </authorList>
    </citation>
    <scope>NUCLEOTIDE SEQUENCE [LARGE SCALE GENOMIC DNA]</scope>
    <source>
        <strain evidence="1 2">Foug A</strain>
    </source>
</reference>
<reference evidence="2" key="2">
    <citation type="submission" date="2015-01" db="EMBL/GenBank/DDBJ databases">
        <title>Evolutionary Origins and Diversification of the Mycorrhizal Mutualists.</title>
        <authorList>
            <consortium name="DOE Joint Genome Institute"/>
            <consortium name="Mycorrhizal Genomics Consortium"/>
            <person name="Kohler A."/>
            <person name="Kuo A."/>
            <person name="Nagy L.G."/>
            <person name="Floudas D."/>
            <person name="Copeland A."/>
            <person name="Barry K.W."/>
            <person name="Cichocki N."/>
            <person name="Veneault-Fourrey C."/>
            <person name="LaButti K."/>
            <person name="Lindquist E.A."/>
            <person name="Lipzen A."/>
            <person name="Lundell T."/>
            <person name="Morin E."/>
            <person name="Murat C."/>
            <person name="Riley R."/>
            <person name="Ohm R."/>
            <person name="Sun H."/>
            <person name="Tunlid A."/>
            <person name="Henrissat B."/>
            <person name="Grigoriev I.V."/>
            <person name="Hibbett D.S."/>
            <person name="Martin F."/>
        </authorList>
    </citation>
    <scope>NUCLEOTIDE SEQUENCE [LARGE SCALE GENOMIC DNA]</scope>
    <source>
        <strain evidence="2">Foug A</strain>
    </source>
</reference>
<accession>A0A0C3D2S3</accession>
<proteinExistence type="predicted"/>
<dbReference type="EMBL" id="KN822438">
    <property type="protein sequence ID" value="KIM50431.1"/>
    <property type="molecule type" value="Genomic_DNA"/>
</dbReference>
<organism evidence="1 2">
    <name type="scientific">Scleroderma citrinum Foug A</name>
    <dbReference type="NCBI Taxonomy" id="1036808"/>
    <lineage>
        <taxon>Eukaryota</taxon>
        <taxon>Fungi</taxon>
        <taxon>Dikarya</taxon>
        <taxon>Basidiomycota</taxon>
        <taxon>Agaricomycotina</taxon>
        <taxon>Agaricomycetes</taxon>
        <taxon>Agaricomycetidae</taxon>
        <taxon>Boletales</taxon>
        <taxon>Sclerodermatineae</taxon>
        <taxon>Sclerodermataceae</taxon>
        <taxon>Scleroderma</taxon>
    </lineage>
</organism>
<dbReference type="InParanoid" id="A0A0C3D2S3"/>
<name>A0A0C3D2S3_9AGAM</name>
<gene>
    <name evidence="1" type="ORF">SCLCIDRAFT_1225343</name>
</gene>
<dbReference type="AlphaFoldDB" id="A0A0C3D2S3"/>
<sequence>MTSKVNKYATLRIFISAGPCVSPPGTLTYGNRRGLHVSMHTQKQENPQIQYSEKPLLDLLVSFGVAGDCRSVYGSGDVCSSASAKESVLRLA</sequence>
<evidence type="ECO:0000313" key="1">
    <source>
        <dbReference type="EMBL" id="KIM50431.1"/>
    </source>
</evidence>
<evidence type="ECO:0000313" key="2">
    <source>
        <dbReference type="Proteomes" id="UP000053989"/>
    </source>
</evidence>
<protein>
    <submittedName>
        <fullName evidence="1">Uncharacterized protein</fullName>
    </submittedName>
</protein>
<dbReference type="HOGENOM" id="CLU_2414584_0_0_1"/>
<dbReference type="Proteomes" id="UP000053989">
    <property type="component" value="Unassembled WGS sequence"/>
</dbReference>
<keyword evidence="2" id="KW-1185">Reference proteome</keyword>